<accession>A0A139A6Q9</accession>
<dbReference type="OMA" id="VLVWTDM"/>
<dbReference type="EC" id="2.1.2.11" evidence="3 6"/>
<dbReference type="GO" id="GO:0005739">
    <property type="term" value="C:mitochondrion"/>
    <property type="evidence" value="ECO:0007669"/>
    <property type="project" value="EnsemblFungi"/>
</dbReference>
<dbReference type="PIRSF" id="PIRSF000388">
    <property type="entry name" value="Pantoate_hydroxy_MeTrfase"/>
    <property type="match status" value="1"/>
</dbReference>
<evidence type="ECO:0000256" key="2">
    <source>
        <dbReference type="ARBA" id="ARBA00008676"/>
    </source>
</evidence>
<evidence type="ECO:0000256" key="4">
    <source>
        <dbReference type="ARBA" id="ARBA00022679"/>
    </source>
</evidence>
<evidence type="ECO:0000313" key="8">
    <source>
        <dbReference type="Proteomes" id="UP000070544"/>
    </source>
</evidence>
<dbReference type="InterPro" id="IPR015813">
    <property type="entry name" value="Pyrv/PenolPyrv_kinase-like_dom"/>
</dbReference>
<comment type="pathway">
    <text evidence="1 6">Cofactor biosynthesis; (R)-pantothenate biosynthesis; (R)-pantoate from 3-methyl-2-oxobutanoate: step 1/2.</text>
</comment>
<dbReference type="NCBIfam" id="NF001452">
    <property type="entry name" value="PRK00311.1"/>
    <property type="match status" value="1"/>
</dbReference>
<evidence type="ECO:0000256" key="1">
    <source>
        <dbReference type="ARBA" id="ARBA00005033"/>
    </source>
</evidence>
<reference evidence="7 8" key="1">
    <citation type="journal article" date="2015" name="Genome Biol. Evol.">
        <title>Phylogenomic analyses indicate that early fungi evolved digesting cell walls of algal ancestors of land plants.</title>
        <authorList>
            <person name="Chang Y."/>
            <person name="Wang S."/>
            <person name="Sekimoto S."/>
            <person name="Aerts A.L."/>
            <person name="Choi C."/>
            <person name="Clum A."/>
            <person name="LaButti K.M."/>
            <person name="Lindquist E.A."/>
            <person name="Yee Ngan C."/>
            <person name="Ohm R.A."/>
            <person name="Salamov A.A."/>
            <person name="Grigoriev I.V."/>
            <person name="Spatafora J.W."/>
            <person name="Berbee M.L."/>
        </authorList>
    </citation>
    <scope>NUCLEOTIDE SEQUENCE [LARGE SCALE GENOMIC DNA]</scope>
    <source>
        <strain evidence="7 8">JEL478</strain>
    </source>
</reference>
<dbReference type="InterPro" id="IPR040442">
    <property type="entry name" value="Pyrv_kinase-like_dom_sf"/>
</dbReference>
<dbReference type="GO" id="GO:0015940">
    <property type="term" value="P:pantothenate biosynthetic process"/>
    <property type="evidence" value="ECO:0007669"/>
    <property type="project" value="UniProtKB-UniPathway"/>
</dbReference>
<dbReference type="InterPro" id="IPR003700">
    <property type="entry name" value="Pantoate_hydroxy_MeTrfase"/>
</dbReference>
<comment type="function">
    <text evidence="6">Catalyzes the reversible reaction in which hydroxymethyl group from 5,10-methylenetetrahydrofolate is transferred onto alpha-ketoisovalerate to form ketopantoate.</text>
</comment>
<dbReference type="EMBL" id="KQ965789">
    <property type="protein sequence ID" value="KXS12328.1"/>
    <property type="molecule type" value="Genomic_DNA"/>
</dbReference>
<dbReference type="CDD" id="cd06557">
    <property type="entry name" value="KPHMT-like"/>
    <property type="match status" value="1"/>
</dbReference>
<dbReference type="NCBIfam" id="TIGR00222">
    <property type="entry name" value="panB"/>
    <property type="match status" value="1"/>
</dbReference>
<dbReference type="UniPathway" id="UPA00028">
    <property type="reaction ID" value="UER00003"/>
</dbReference>
<dbReference type="AlphaFoldDB" id="A0A139A6Q9"/>
<gene>
    <name evidence="7" type="ORF">M427DRAFT_137382</name>
</gene>
<comment type="similarity">
    <text evidence="2 6">Belongs to the PanB family.</text>
</comment>
<dbReference type="GO" id="GO:0003864">
    <property type="term" value="F:3-methyl-2-oxobutanoate hydroxymethyltransferase activity"/>
    <property type="evidence" value="ECO:0007669"/>
    <property type="project" value="UniProtKB-EC"/>
</dbReference>
<evidence type="ECO:0000313" key="7">
    <source>
        <dbReference type="EMBL" id="KXS12328.1"/>
    </source>
</evidence>
<dbReference type="Gene3D" id="3.20.20.60">
    <property type="entry name" value="Phosphoenolpyruvate-binding domains"/>
    <property type="match status" value="1"/>
</dbReference>
<evidence type="ECO:0000256" key="6">
    <source>
        <dbReference type="RuleBase" id="RU362100"/>
    </source>
</evidence>
<dbReference type="SUPFAM" id="SSF51621">
    <property type="entry name" value="Phosphoenolpyruvate/pyruvate domain"/>
    <property type="match status" value="1"/>
</dbReference>
<keyword evidence="7" id="KW-0489">Methyltransferase</keyword>
<dbReference type="PANTHER" id="PTHR20881">
    <property type="entry name" value="3-METHYL-2-OXOBUTANOATE HYDROXYMETHYLTRANSFERASE"/>
    <property type="match status" value="1"/>
</dbReference>
<name>A0A139A6Q9_GONPJ</name>
<dbReference type="Pfam" id="PF02548">
    <property type="entry name" value="Pantoate_transf"/>
    <property type="match status" value="1"/>
</dbReference>
<dbReference type="HAMAP" id="MF_00156">
    <property type="entry name" value="PanB"/>
    <property type="match status" value="1"/>
</dbReference>
<dbReference type="Proteomes" id="UP000070544">
    <property type="component" value="Unassembled WGS sequence"/>
</dbReference>
<dbReference type="PANTHER" id="PTHR20881:SF0">
    <property type="entry name" value="3-METHYL-2-OXOBUTANOATE HYDROXYMETHYLTRANSFERASE"/>
    <property type="match status" value="1"/>
</dbReference>
<dbReference type="OrthoDB" id="425211at2759"/>
<keyword evidence="8" id="KW-1185">Reference proteome</keyword>
<dbReference type="GO" id="GO:0008168">
    <property type="term" value="F:methyltransferase activity"/>
    <property type="evidence" value="ECO:0007669"/>
    <property type="project" value="UniProtKB-KW"/>
</dbReference>
<dbReference type="GO" id="GO:0032259">
    <property type="term" value="P:methylation"/>
    <property type="evidence" value="ECO:0007669"/>
    <property type="project" value="UniProtKB-KW"/>
</dbReference>
<dbReference type="STRING" id="1344416.A0A139A6Q9"/>
<comment type="catalytic activity">
    <reaction evidence="5 6">
        <text>(6R)-5,10-methylene-5,6,7,8-tetrahydrofolate + 3-methyl-2-oxobutanoate + H2O = 2-dehydropantoate + (6S)-5,6,7,8-tetrahydrofolate</text>
        <dbReference type="Rhea" id="RHEA:11824"/>
        <dbReference type="ChEBI" id="CHEBI:11561"/>
        <dbReference type="ChEBI" id="CHEBI:11851"/>
        <dbReference type="ChEBI" id="CHEBI:15377"/>
        <dbReference type="ChEBI" id="CHEBI:15636"/>
        <dbReference type="ChEBI" id="CHEBI:57453"/>
        <dbReference type="EC" id="2.1.2.11"/>
    </reaction>
</comment>
<keyword evidence="6" id="KW-0566">Pantothenate biosynthesis</keyword>
<dbReference type="FunFam" id="3.20.20.60:FF:000003">
    <property type="entry name" value="3-methyl-2-oxobutanoate hydroxymethyltransferase"/>
    <property type="match status" value="1"/>
</dbReference>
<proteinExistence type="inferred from homology"/>
<protein>
    <recommendedName>
        <fullName evidence="3 6">3-methyl-2-oxobutanoate hydroxymethyltransferase</fullName>
        <ecNumber evidence="3 6">2.1.2.11</ecNumber>
    </recommendedName>
</protein>
<organism evidence="7 8">
    <name type="scientific">Gonapodya prolifera (strain JEL478)</name>
    <name type="common">Monoblepharis prolifera</name>
    <dbReference type="NCBI Taxonomy" id="1344416"/>
    <lineage>
        <taxon>Eukaryota</taxon>
        <taxon>Fungi</taxon>
        <taxon>Fungi incertae sedis</taxon>
        <taxon>Chytridiomycota</taxon>
        <taxon>Chytridiomycota incertae sedis</taxon>
        <taxon>Monoblepharidomycetes</taxon>
        <taxon>Monoblepharidales</taxon>
        <taxon>Gonapodyaceae</taxon>
        <taxon>Gonapodya</taxon>
    </lineage>
</organism>
<dbReference type="GO" id="GO:0000287">
    <property type="term" value="F:magnesium ion binding"/>
    <property type="evidence" value="ECO:0007669"/>
    <property type="project" value="TreeGrafter"/>
</dbReference>
<sequence length="278" mass="29868">MITAHDYPSALFAERAGVECVLVGDSLAMVAMGLSSTTQVTMEAMIHHSLSVSRGLTHPFLIADLPFGSYEVSPAQAVSSSLRMIAEGHVEAVKIEGGWEMEDTVRAITRVGVPVLGHIGLTPQRASQLGGFRVQGRTAEKVLPLLRSALALQRAGCFAIVIECVPPAVGTLLTQRLSIPTIGIGAGNGTSGQVLVQNDMLGMFDGFTPKFCKKFANIAPEAVTALSTYRDAVKARAFPAPEHDYAMEKGEEKKLQEAVERWEREEGSEFDLAWKNDG</sequence>
<evidence type="ECO:0000256" key="3">
    <source>
        <dbReference type="ARBA" id="ARBA00012618"/>
    </source>
</evidence>
<keyword evidence="4 6" id="KW-0808">Transferase</keyword>
<evidence type="ECO:0000256" key="5">
    <source>
        <dbReference type="ARBA" id="ARBA00049172"/>
    </source>
</evidence>